<feature type="region of interest" description="Disordered" evidence="1">
    <location>
        <begin position="285"/>
        <end position="347"/>
    </location>
</feature>
<feature type="compositionally biased region" description="Basic and acidic residues" evidence="1">
    <location>
        <begin position="298"/>
        <end position="308"/>
    </location>
</feature>
<feature type="compositionally biased region" description="Acidic residues" evidence="1">
    <location>
        <begin position="418"/>
        <end position="433"/>
    </location>
</feature>
<accession>A0A182S9L4</accession>
<feature type="region of interest" description="Disordered" evidence="1">
    <location>
        <begin position="410"/>
        <end position="444"/>
    </location>
</feature>
<organism evidence="3 4">
    <name type="scientific">Anopheles maculatus</name>
    <dbReference type="NCBI Taxonomy" id="74869"/>
    <lineage>
        <taxon>Eukaryota</taxon>
        <taxon>Metazoa</taxon>
        <taxon>Ecdysozoa</taxon>
        <taxon>Arthropoda</taxon>
        <taxon>Hexapoda</taxon>
        <taxon>Insecta</taxon>
        <taxon>Pterygota</taxon>
        <taxon>Neoptera</taxon>
        <taxon>Endopterygota</taxon>
        <taxon>Diptera</taxon>
        <taxon>Nematocera</taxon>
        <taxon>Culicoidea</taxon>
        <taxon>Culicidae</taxon>
        <taxon>Anophelinae</taxon>
        <taxon>Anopheles</taxon>
        <taxon>Anopheles maculatus group</taxon>
    </lineage>
</organism>
<reference evidence="4" key="1">
    <citation type="submission" date="2013-09" db="EMBL/GenBank/DDBJ databases">
        <title>The Genome Sequence of Anopheles maculatus species B.</title>
        <authorList>
            <consortium name="The Broad Institute Genomics Platform"/>
            <person name="Neafsey D.E."/>
            <person name="Besansky N."/>
            <person name="Howell P."/>
            <person name="Walton C."/>
            <person name="Young S.K."/>
            <person name="Zeng Q."/>
            <person name="Gargeya S."/>
            <person name="Fitzgerald M."/>
            <person name="Haas B."/>
            <person name="Abouelleil A."/>
            <person name="Allen A.W."/>
            <person name="Alvarado L."/>
            <person name="Arachchi H.M."/>
            <person name="Berlin A.M."/>
            <person name="Chapman S.B."/>
            <person name="Gainer-Dewar J."/>
            <person name="Goldberg J."/>
            <person name="Griggs A."/>
            <person name="Gujja S."/>
            <person name="Hansen M."/>
            <person name="Howarth C."/>
            <person name="Imamovic A."/>
            <person name="Ireland A."/>
            <person name="Larimer J."/>
            <person name="McCowan C."/>
            <person name="Murphy C."/>
            <person name="Pearson M."/>
            <person name="Poon T.W."/>
            <person name="Priest M."/>
            <person name="Roberts A."/>
            <person name="Saif S."/>
            <person name="Shea T."/>
            <person name="Sisk P."/>
            <person name="Sykes S."/>
            <person name="Wortman J."/>
            <person name="Nusbaum C."/>
            <person name="Birren B."/>
        </authorList>
    </citation>
    <scope>NUCLEOTIDE SEQUENCE [LARGE SCALE GENOMIC DNA]</scope>
    <source>
        <strain evidence="4">maculatus3</strain>
    </source>
</reference>
<evidence type="ECO:0000313" key="4">
    <source>
        <dbReference type="Proteomes" id="UP000075901"/>
    </source>
</evidence>
<dbReference type="VEuPathDB" id="VectorBase:AMAM002415"/>
<protein>
    <submittedName>
        <fullName evidence="3">Uncharacterized protein</fullName>
    </submittedName>
</protein>
<keyword evidence="2" id="KW-0472">Membrane</keyword>
<feature type="transmembrane region" description="Helical" evidence="2">
    <location>
        <begin position="144"/>
        <end position="177"/>
    </location>
</feature>
<reference evidence="3" key="2">
    <citation type="submission" date="2020-05" db="UniProtKB">
        <authorList>
            <consortium name="EnsemblMetazoa"/>
        </authorList>
    </citation>
    <scope>IDENTIFICATION</scope>
    <source>
        <strain evidence="3">maculatus3</strain>
    </source>
</reference>
<evidence type="ECO:0000313" key="3">
    <source>
        <dbReference type="EnsemblMetazoa" id="AMAM002415-PA"/>
    </source>
</evidence>
<dbReference type="EnsemblMetazoa" id="AMAM002415-RA">
    <property type="protein sequence ID" value="AMAM002415-PA"/>
    <property type="gene ID" value="AMAM002415"/>
</dbReference>
<proteinExistence type="predicted"/>
<dbReference type="AlphaFoldDB" id="A0A182S9L4"/>
<sequence length="444" mass="48801">MGQQKHGWKAMTKTETVVSVPVGIALGTRVLPPEEPGSGERRKRGASYASMKMLREKMAKLSGGMQQGIAWFKAGRIASPMALIYVLHMLWPEFRPFSILFVIAIGFLWHRSAMDPCPSIKTSPLGEICSNVWALRTSRPISMVAGSAAGLLTLIYLVWNVVPLWLSLAMAGLLVYWDRWQFGVAGSFSSPPSLRDTITEQEIDEFVPELTEVSRVLLQEVGEQGADTIPLIEGTTTGAASINQAEEDEELYLKTLIPEASSNDFESAELSGSSSDELYCPEGPVVKKTGTGRAHQKHSSEKPIEFKSSHFNANSSSDSDDNMSRGLCFTDDGDGVSRRRPQQQQPDMMMMMSASSLASNVLMDTMCKRLLEAGTVQQPQQQPHTIFQPGSFEQRNPLVASISSTIQALRGQTVQVPEEVDDESTDADEDSDFEMLNSEELNNL</sequence>
<keyword evidence="2" id="KW-1133">Transmembrane helix</keyword>
<evidence type="ECO:0000256" key="2">
    <source>
        <dbReference type="SAM" id="Phobius"/>
    </source>
</evidence>
<evidence type="ECO:0000256" key="1">
    <source>
        <dbReference type="SAM" id="MobiDB-lite"/>
    </source>
</evidence>
<dbReference type="Proteomes" id="UP000075901">
    <property type="component" value="Unassembled WGS sequence"/>
</dbReference>
<name>A0A182S9L4_9DIPT</name>
<keyword evidence="4" id="KW-1185">Reference proteome</keyword>
<keyword evidence="2" id="KW-0812">Transmembrane</keyword>